<protein>
    <recommendedName>
        <fullName evidence="2">Novel STAND NTPase 5 domain-containing protein</fullName>
    </recommendedName>
</protein>
<gene>
    <name evidence="3" type="ORF">GCM10010140_76530</name>
</gene>
<feature type="region of interest" description="Disordered" evidence="1">
    <location>
        <begin position="454"/>
        <end position="474"/>
    </location>
</feature>
<feature type="domain" description="Novel STAND NTPase 5" evidence="2">
    <location>
        <begin position="246"/>
        <end position="363"/>
    </location>
</feature>
<dbReference type="PANTHER" id="PTHR19959">
    <property type="entry name" value="KINESIN LIGHT CHAIN"/>
    <property type="match status" value="1"/>
</dbReference>
<dbReference type="InterPro" id="IPR011990">
    <property type="entry name" value="TPR-like_helical_dom_sf"/>
</dbReference>
<dbReference type="Proteomes" id="UP000611554">
    <property type="component" value="Unassembled WGS sequence"/>
</dbReference>
<dbReference type="Pfam" id="PF25199">
    <property type="entry name" value="nSTAND_NTPase5"/>
    <property type="match status" value="1"/>
</dbReference>
<evidence type="ECO:0000313" key="3">
    <source>
        <dbReference type="EMBL" id="GGQ35171.1"/>
    </source>
</evidence>
<dbReference type="Gene3D" id="1.25.40.10">
    <property type="entry name" value="Tetratricopeptide repeat domain"/>
    <property type="match status" value="1"/>
</dbReference>
<name>A0ABQ2RJ86_9ACTN</name>
<dbReference type="Pfam" id="PF13374">
    <property type="entry name" value="TPR_10"/>
    <property type="match status" value="3"/>
</dbReference>
<dbReference type="RefSeq" id="WP_189251291.1">
    <property type="nucleotide sequence ID" value="NZ_BMQJ01000039.1"/>
</dbReference>
<dbReference type="PANTHER" id="PTHR19959:SF119">
    <property type="entry name" value="FUNGAL LIPASE-LIKE DOMAIN-CONTAINING PROTEIN"/>
    <property type="match status" value="1"/>
</dbReference>
<evidence type="ECO:0000313" key="4">
    <source>
        <dbReference type="Proteomes" id="UP000611554"/>
    </source>
</evidence>
<dbReference type="SUPFAM" id="SSF50494">
    <property type="entry name" value="Trypsin-like serine proteases"/>
    <property type="match status" value="1"/>
</dbReference>
<reference evidence="4" key="1">
    <citation type="journal article" date="2019" name="Int. J. Syst. Evol. Microbiol.">
        <title>The Global Catalogue of Microorganisms (GCM) 10K type strain sequencing project: providing services to taxonomists for standard genome sequencing and annotation.</title>
        <authorList>
            <consortium name="The Broad Institute Genomics Platform"/>
            <consortium name="The Broad Institute Genome Sequencing Center for Infectious Disease"/>
            <person name="Wu L."/>
            <person name="Ma J."/>
        </authorList>
    </citation>
    <scope>NUCLEOTIDE SEQUENCE [LARGE SCALE GENOMIC DNA]</scope>
    <source>
        <strain evidence="4">JCM 3115</strain>
    </source>
</reference>
<keyword evidence="4" id="KW-1185">Reference proteome</keyword>
<evidence type="ECO:0000256" key="1">
    <source>
        <dbReference type="SAM" id="MobiDB-lite"/>
    </source>
</evidence>
<organism evidence="3 4">
    <name type="scientific">Streptosporangium pseudovulgare</name>
    <dbReference type="NCBI Taxonomy" id="35765"/>
    <lineage>
        <taxon>Bacteria</taxon>
        <taxon>Bacillati</taxon>
        <taxon>Actinomycetota</taxon>
        <taxon>Actinomycetes</taxon>
        <taxon>Streptosporangiales</taxon>
        <taxon>Streptosporangiaceae</taxon>
        <taxon>Streptosporangium</taxon>
    </lineage>
</organism>
<dbReference type="EMBL" id="BMQJ01000039">
    <property type="protein sequence ID" value="GGQ35171.1"/>
    <property type="molecule type" value="Genomic_DNA"/>
</dbReference>
<dbReference type="SUPFAM" id="SSF48452">
    <property type="entry name" value="TPR-like"/>
    <property type="match status" value="1"/>
</dbReference>
<dbReference type="InterPro" id="IPR057574">
    <property type="entry name" value="nSTAND_NTPase5_dom"/>
</dbReference>
<dbReference type="InterPro" id="IPR009003">
    <property type="entry name" value="Peptidase_S1_PA"/>
</dbReference>
<sequence>MQVRRVVGVTGSGGRGSGYVVAPRLVLTSAHVTGPAGAAVRMFHPGRAGAYGGAVVWAGTPGGRDDAALVAVDDPAWEPPEGGVVRWGRTITYRPGIRCESWGLPSFAQREDRPAELWQPAGALNPGDRYVGDRYVMTPDGHPPRVSADGVSPWEGMSGAALVCGDLLAGVVTADPARLEHARLEAVPAYVLFADPAFRRVLAAHTGRADQALEPIEYQHLAEPAEPAGAQAASPAALLQPHRQVVPFRGREEILARLHAWAERPGFGACLVHAGGGQGKTRLARHLTGRLAGAGWAVVWLDARVPAADLAAVRDAAAPLLIVVDYAEARTEQVGALLEACARHDGASPVKVLLLARTAGSWWQALPEISRNAELLLADAGVMPLPALEPDADSRAGAYRQAAAAFAGALAALPGRQGRPWARLAATLPDPTQREGMGNALTLHMTALADLLDRSAPAPDEPGTPGSDEGAGGVEDRLLVHERRYWRTTAIGRGLYPALSMETLTDALAAAVGWGAASHAEADALMRRVPGLADQPADRRTGVRAWIGGLYPPAAEPPWGQLQPDRLAECFLGRHLETNSHLADHLTPAASPAQATRLLTVYARAAAHPVFTHRLDAALTDLCVRHAEVLAVPAIQVATQVEAPQPLLAALHRLLSDPGIDAETLWHWHDQLPLASHALADWVAQLASRLADHSRHHADHPALVMSLSNLSVRLAALGRREEALEPATEAAQVCRRLAETHPDAFLPDLAVILNNLSNRLADLGRREEALEVIAEAVAIRRRLAGARPETFLPDLALSLNNLSIRLADLGRREEALEAVTITRRLVKVYPSVYQEDLERSLMTMERLRSDA</sequence>
<evidence type="ECO:0000259" key="2">
    <source>
        <dbReference type="Pfam" id="PF25199"/>
    </source>
</evidence>
<accession>A0ABQ2RJ86</accession>
<comment type="caution">
    <text evidence="3">The sequence shown here is derived from an EMBL/GenBank/DDBJ whole genome shotgun (WGS) entry which is preliminary data.</text>
</comment>
<proteinExistence type="predicted"/>